<reference evidence="7 8" key="1">
    <citation type="journal article" date="2020" name="BMC Genomics">
        <title>Intraspecific diversification of the crop wild relative Brassica cretica Lam. using demographic model selection.</title>
        <authorList>
            <person name="Kioukis A."/>
            <person name="Michalopoulou V.A."/>
            <person name="Briers L."/>
            <person name="Pirintsos S."/>
            <person name="Studholme D.J."/>
            <person name="Pavlidis P."/>
            <person name="Sarris P.F."/>
        </authorList>
    </citation>
    <scope>NUCLEOTIDE SEQUENCE [LARGE SCALE GENOMIC DNA]</scope>
    <source>
        <strain evidence="8">cv. PFS-1207/04</strain>
    </source>
</reference>
<dbReference type="SUPFAM" id="SSF90229">
    <property type="entry name" value="CCCH zinc finger"/>
    <property type="match status" value="1"/>
</dbReference>
<feature type="domain" description="C3H1-type" evidence="6">
    <location>
        <begin position="233"/>
        <end position="260"/>
    </location>
</feature>
<name>A0ABQ7BED6_BRACR</name>
<keyword evidence="2 4" id="KW-0863">Zinc-finger</keyword>
<dbReference type="Pfam" id="PF18044">
    <property type="entry name" value="zf-CCCH_4"/>
    <property type="match status" value="1"/>
</dbReference>
<accession>A0ABQ7BED6</accession>
<feature type="compositionally biased region" description="Basic and acidic residues" evidence="5">
    <location>
        <begin position="13"/>
        <end position="27"/>
    </location>
</feature>
<dbReference type="Proteomes" id="UP000266723">
    <property type="component" value="Unassembled WGS sequence"/>
</dbReference>
<dbReference type="InterPro" id="IPR052650">
    <property type="entry name" value="Zinc_finger_CCCH"/>
</dbReference>
<feature type="compositionally biased region" description="Basic and acidic residues" evidence="5">
    <location>
        <begin position="542"/>
        <end position="572"/>
    </location>
</feature>
<dbReference type="InterPro" id="IPR057031">
    <property type="entry name" value="SFR19-like_C"/>
</dbReference>
<evidence type="ECO:0000256" key="5">
    <source>
        <dbReference type="SAM" id="MobiDB-lite"/>
    </source>
</evidence>
<dbReference type="Gene3D" id="4.10.1000.10">
    <property type="entry name" value="Zinc finger, CCCH-type"/>
    <property type="match status" value="1"/>
</dbReference>
<organism evidence="7 8">
    <name type="scientific">Brassica cretica</name>
    <name type="common">Mustard</name>
    <dbReference type="NCBI Taxonomy" id="69181"/>
    <lineage>
        <taxon>Eukaryota</taxon>
        <taxon>Viridiplantae</taxon>
        <taxon>Streptophyta</taxon>
        <taxon>Embryophyta</taxon>
        <taxon>Tracheophyta</taxon>
        <taxon>Spermatophyta</taxon>
        <taxon>Magnoliopsida</taxon>
        <taxon>eudicotyledons</taxon>
        <taxon>Gunneridae</taxon>
        <taxon>Pentapetalae</taxon>
        <taxon>rosids</taxon>
        <taxon>malvids</taxon>
        <taxon>Brassicales</taxon>
        <taxon>Brassicaceae</taxon>
        <taxon>Brassiceae</taxon>
        <taxon>Brassica</taxon>
    </lineage>
</organism>
<feature type="compositionally biased region" description="Basic and acidic residues" evidence="5">
    <location>
        <begin position="131"/>
        <end position="140"/>
    </location>
</feature>
<evidence type="ECO:0000256" key="2">
    <source>
        <dbReference type="ARBA" id="ARBA00022771"/>
    </source>
</evidence>
<keyword evidence="1 4" id="KW-0479">Metal-binding</keyword>
<feature type="region of interest" description="Disordered" evidence="5">
    <location>
        <begin position="184"/>
        <end position="230"/>
    </location>
</feature>
<keyword evidence="3 4" id="KW-0862">Zinc</keyword>
<feature type="region of interest" description="Disordered" evidence="5">
    <location>
        <begin position="497"/>
        <end position="596"/>
    </location>
</feature>
<feature type="compositionally biased region" description="Polar residues" evidence="5">
    <location>
        <begin position="497"/>
        <end position="531"/>
    </location>
</feature>
<dbReference type="PANTHER" id="PTHR36886:SF8">
    <property type="entry name" value="ZINC FINGER CCCH DOMAIN-CONTAINING PROTEIN 38"/>
    <property type="match status" value="1"/>
</dbReference>
<feature type="compositionally biased region" description="Basic and acidic residues" evidence="5">
    <location>
        <begin position="151"/>
        <end position="168"/>
    </location>
</feature>
<evidence type="ECO:0000256" key="4">
    <source>
        <dbReference type="PROSITE-ProRule" id="PRU00723"/>
    </source>
</evidence>
<dbReference type="Pfam" id="PF23030">
    <property type="entry name" value="SCAF11-like_C"/>
    <property type="match status" value="1"/>
</dbReference>
<gene>
    <name evidence="7" type="ORF">DY000_02042470</name>
</gene>
<feature type="compositionally biased region" description="Basic and acidic residues" evidence="5">
    <location>
        <begin position="86"/>
        <end position="100"/>
    </location>
</feature>
<feature type="region of interest" description="Disordered" evidence="5">
    <location>
        <begin position="258"/>
        <end position="293"/>
    </location>
</feature>
<dbReference type="EMBL" id="QGKV02001507">
    <property type="protein sequence ID" value="KAF3530618.1"/>
    <property type="molecule type" value="Genomic_DNA"/>
</dbReference>
<feature type="non-terminal residue" evidence="7">
    <location>
        <position position="1"/>
    </location>
</feature>
<dbReference type="InterPro" id="IPR041367">
    <property type="entry name" value="Znf-CCCH_4"/>
</dbReference>
<sequence length="676" mass="76258">ALEMSGSGRKHVSKWDSKEEDTHHHPSVDVTSGSHYRDKDPQPVLFNADSNANTSRRSVNDQHSGQARTRSRASQNNDNSYYFEQDETRQQFSHRSDSRSYSRSRSRSRSPVYRPRRDHAGSYDRHKKTRTRDDFNKRGGDQSNDYGLGDKASRKPRDTRYHHSNDFREEEATMMKFARSSDYHDTDFPEEEHSRRGHLHGLSDPRLKRQRSELTGEKETQLRGGDGEGRFRRSSEIPCKFFAAGNCRNGHQCRFSHHRGADRKQPQENKNSFYRQDNNYHSGHNRWNGDERLDNGKLSKGTCETKGSGWIGDMEMSPDWNFGAHNLEKHMKEAEPGVGVIGQSSKSRVDDQRSSGMYSYGDNKPMLEKPIVADSHQNYNNVVNTAPPVQAYNQNHHDVLPYQNSPTPGGIQHQVIAPAAAAADFSVGLNLRNPESVKAYNDNHHSMVEKTVPAQSSVTREQIDQISNISATIAQLLANGQPIPQLTQALQMHLHSESSMAVQPNHATTLSNNPLGMSTDTATASQATNVDGVQELPVNPKASEENGDTKTTDEASKQEECKKTREDVKDAENVDGEDGSDEEEEEEEDKKEMKDPKGMRTFKFALVEIVKELLKPAWKEGKMKKDGYKNIVKKVVEKVTGSMQSGNVPQTQEKIDHYLSASKPKLTKLVQVPSYI</sequence>
<evidence type="ECO:0000256" key="1">
    <source>
        <dbReference type="ARBA" id="ARBA00022723"/>
    </source>
</evidence>
<feature type="compositionally biased region" description="Polar residues" evidence="5">
    <location>
        <begin position="48"/>
        <end position="82"/>
    </location>
</feature>
<feature type="compositionally biased region" description="Acidic residues" evidence="5">
    <location>
        <begin position="573"/>
        <end position="589"/>
    </location>
</feature>
<evidence type="ECO:0000256" key="3">
    <source>
        <dbReference type="ARBA" id="ARBA00022833"/>
    </source>
</evidence>
<dbReference type="InterPro" id="IPR000571">
    <property type="entry name" value="Znf_CCCH"/>
</dbReference>
<dbReference type="PROSITE" id="PS50103">
    <property type="entry name" value="ZF_C3H1"/>
    <property type="match status" value="1"/>
</dbReference>
<feature type="compositionally biased region" description="Basic and acidic residues" evidence="5">
    <location>
        <begin position="201"/>
        <end position="230"/>
    </location>
</feature>
<evidence type="ECO:0000313" key="7">
    <source>
        <dbReference type="EMBL" id="KAF3530618.1"/>
    </source>
</evidence>
<keyword evidence="8" id="KW-1185">Reference proteome</keyword>
<evidence type="ECO:0000313" key="8">
    <source>
        <dbReference type="Proteomes" id="UP000266723"/>
    </source>
</evidence>
<feature type="compositionally biased region" description="Polar residues" evidence="5">
    <location>
        <begin position="268"/>
        <end position="282"/>
    </location>
</feature>
<proteinExistence type="predicted"/>
<feature type="region of interest" description="Disordered" evidence="5">
    <location>
        <begin position="1"/>
        <end position="168"/>
    </location>
</feature>
<dbReference type="SMART" id="SM00356">
    <property type="entry name" value="ZnF_C3H1"/>
    <property type="match status" value="1"/>
</dbReference>
<evidence type="ECO:0000259" key="6">
    <source>
        <dbReference type="PROSITE" id="PS50103"/>
    </source>
</evidence>
<feature type="compositionally biased region" description="Basic and acidic residues" evidence="5">
    <location>
        <begin position="184"/>
        <end position="194"/>
    </location>
</feature>
<comment type="caution">
    <text evidence="7">The sequence shown here is derived from an EMBL/GenBank/DDBJ whole genome shotgun (WGS) entry which is preliminary data.</text>
</comment>
<protein>
    <recommendedName>
        <fullName evidence="6">C3H1-type domain-containing protein</fullName>
    </recommendedName>
</protein>
<dbReference type="InterPro" id="IPR036855">
    <property type="entry name" value="Znf_CCCH_sf"/>
</dbReference>
<feature type="zinc finger region" description="C3H1-type" evidence="4">
    <location>
        <begin position="233"/>
        <end position="260"/>
    </location>
</feature>
<dbReference type="PANTHER" id="PTHR36886">
    <property type="entry name" value="PROTEIN FRIGIDA-ESSENTIAL 1"/>
    <property type="match status" value="1"/>
</dbReference>